<reference evidence="1 2" key="1">
    <citation type="journal article" date="2006" name="Nature">
        <title>Global trends of whole-genome duplications revealed by the ciliate Paramecium tetraurelia.</title>
        <authorList>
            <consortium name="Genoscope"/>
            <person name="Aury J.-M."/>
            <person name="Jaillon O."/>
            <person name="Duret L."/>
            <person name="Noel B."/>
            <person name="Jubin C."/>
            <person name="Porcel B.M."/>
            <person name="Segurens B."/>
            <person name="Daubin V."/>
            <person name="Anthouard V."/>
            <person name="Aiach N."/>
            <person name="Arnaiz O."/>
            <person name="Billaut A."/>
            <person name="Beisson J."/>
            <person name="Blanc I."/>
            <person name="Bouhouche K."/>
            <person name="Camara F."/>
            <person name="Duharcourt S."/>
            <person name="Guigo R."/>
            <person name="Gogendeau D."/>
            <person name="Katinka M."/>
            <person name="Keller A.-M."/>
            <person name="Kissmehl R."/>
            <person name="Klotz C."/>
            <person name="Koll F."/>
            <person name="Le Moue A."/>
            <person name="Lepere C."/>
            <person name="Malinsky S."/>
            <person name="Nowacki M."/>
            <person name="Nowak J.K."/>
            <person name="Plattner H."/>
            <person name="Poulain J."/>
            <person name="Ruiz F."/>
            <person name="Serrano V."/>
            <person name="Zagulski M."/>
            <person name="Dessen P."/>
            <person name="Betermier M."/>
            <person name="Weissenbach J."/>
            <person name="Scarpelli C."/>
            <person name="Schachter V."/>
            <person name="Sperling L."/>
            <person name="Meyer E."/>
            <person name="Cohen J."/>
            <person name="Wincker P."/>
        </authorList>
    </citation>
    <scope>NUCLEOTIDE SEQUENCE [LARGE SCALE GENOMIC DNA]</scope>
    <source>
        <strain evidence="1 2">Stock d4-2</strain>
    </source>
</reference>
<dbReference type="EMBL" id="CT868120">
    <property type="protein sequence ID" value="CAK72482.1"/>
    <property type="molecule type" value="Genomic_DNA"/>
</dbReference>
<sequence length="124" mass="14430">MIRILMKTKKVSNQLLGTNVDYAQQDQQHKPVVLKQATCDYHNSIYFTLFFRQQRGSGANIISTYVYNVEIQLLVKTSMYASSLLRLLSNNKITYYTSQTQKMMADLIIIMLKYLLQTQHINQA</sequence>
<proteinExistence type="predicted"/>
<evidence type="ECO:0000313" key="2">
    <source>
        <dbReference type="Proteomes" id="UP000000600"/>
    </source>
</evidence>
<dbReference type="KEGG" id="ptm:GSPATT00038751001"/>
<dbReference type="HOGENOM" id="CLU_2008340_0_0_1"/>
<gene>
    <name evidence="1" type="ORF">GSPATT00038751001</name>
</gene>
<accession>A0CNW5</accession>
<dbReference type="InParanoid" id="A0CNW5"/>
<evidence type="ECO:0000313" key="1">
    <source>
        <dbReference type="EMBL" id="CAK72482.1"/>
    </source>
</evidence>
<dbReference type="Proteomes" id="UP000000600">
    <property type="component" value="Unassembled WGS sequence"/>
</dbReference>
<dbReference type="AlphaFoldDB" id="A0CNW5"/>
<protein>
    <submittedName>
        <fullName evidence="1">Uncharacterized protein</fullName>
    </submittedName>
</protein>
<keyword evidence="2" id="KW-1185">Reference proteome</keyword>
<dbReference type="RefSeq" id="XP_001439879.1">
    <property type="nucleotide sequence ID" value="XM_001439842.1"/>
</dbReference>
<organism evidence="1 2">
    <name type="scientific">Paramecium tetraurelia</name>
    <dbReference type="NCBI Taxonomy" id="5888"/>
    <lineage>
        <taxon>Eukaryota</taxon>
        <taxon>Sar</taxon>
        <taxon>Alveolata</taxon>
        <taxon>Ciliophora</taxon>
        <taxon>Intramacronucleata</taxon>
        <taxon>Oligohymenophorea</taxon>
        <taxon>Peniculida</taxon>
        <taxon>Parameciidae</taxon>
        <taxon>Paramecium</taxon>
    </lineage>
</organism>
<dbReference type="GeneID" id="5025662"/>
<name>A0CNW5_PARTE</name>